<reference evidence="3" key="1">
    <citation type="submission" date="2017-03" db="EMBL/GenBank/DDBJ databases">
        <authorList>
            <person name="Herbold C."/>
        </authorList>
    </citation>
    <scope>NUCLEOTIDE SEQUENCE [LARGE SCALE GENOMIC DNA]</scope>
</reference>
<dbReference type="HAMAP" id="MF_01954">
    <property type="entry name" value="Urease_beta"/>
    <property type="match status" value="1"/>
</dbReference>
<dbReference type="Proteomes" id="UP000230607">
    <property type="component" value="Chromosome 1"/>
</dbReference>
<gene>
    <name evidence="2" type="primary">ureB</name>
    <name evidence="2" type="ORF">NCS_30360</name>
</gene>
<dbReference type="GO" id="GO:0043419">
    <property type="term" value="P:urea catabolic process"/>
    <property type="evidence" value="ECO:0007669"/>
    <property type="project" value="InterPro"/>
</dbReference>
<dbReference type="PANTHER" id="PTHR33569:SF1">
    <property type="entry name" value="UREASE"/>
    <property type="match status" value="1"/>
</dbReference>
<accession>A0A2H1FID0</accession>
<dbReference type="Pfam" id="PF00699">
    <property type="entry name" value="Urease_beta"/>
    <property type="match status" value="1"/>
</dbReference>
<dbReference type="InterPro" id="IPR050069">
    <property type="entry name" value="Urease_subunit"/>
</dbReference>
<keyword evidence="3" id="KW-1185">Reference proteome</keyword>
<dbReference type="NCBIfam" id="NF009682">
    <property type="entry name" value="PRK13203.1"/>
    <property type="match status" value="1"/>
</dbReference>
<organism evidence="2 3">
    <name type="scientific">Candidatus Nitrosotalea okcheonensis</name>
    <dbReference type="NCBI Taxonomy" id="1903276"/>
    <lineage>
        <taxon>Archaea</taxon>
        <taxon>Nitrososphaerota</taxon>
        <taxon>Nitrososphaeria</taxon>
        <taxon>Nitrosotaleales</taxon>
        <taxon>Nitrosotaleaceae</taxon>
        <taxon>Nitrosotalea</taxon>
    </lineage>
</organism>
<evidence type="ECO:0000313" key="3">
    <source>
        <dbReference type="Proteomes" id="UP000230607"/>
    </source>
</evidence>
<dbReference type="InterPro" id="IPR002019">
    <property type="entry name" value="Urease_beta-like"/>
</dbReference>
<dbReference type="GO" id="GO:0009039">
    <property type="term" value="F:urease activity"/>
    <property type="evidence" value="ECO:0007669"/>
    <property type="project" value="UniProtKB-EC"/>
</dbReference>
<name>A0A2H1FID0_9ARCH</name>
<sequence>MIVMKPGEYLISKEPIIANVGRKIVNLKVSNTGDRPIQVGSHTHFFEVNKFLLFQREKAYGFHLNVPSGLSVRFEPGETKVVELVEYGGKKIVYGFNGLVNGELQKNKTMSLEKAKLKGFKGA</sequence>
<evidence type="ECO:0000256" key="1">
    <source>
        <dbReference type="ARBA" id="ARBA00022801"/>
    </source>
</evidence>
<dbReference type="FunFam" id="2.10.150.10:FF:000001">
    <property type="entry name" value="Urease subunit beta"/>
    <property type="match status" value="1"/>
</dbReference>
<dbReference type="InterPro" id="IPR036461">
    <property type="entry name" value="Urease_betasu_sf"/>
</dbReference>
<keyword evidence="1 2" id="KW-0378">Hydrolase</keyword>
<dbReference type="CDD" id="cd00407">
    <property type="entry name" value="Urease_beta"/>
    <property type="match status" value="1"/>
</dbReference>
<dbReference type="SUPFAM" id="SSF51278">
    <property type="entry name" value="Urease, beta-subunit"/>
    <property type="match status" value="1"/>
</dbReference>
<dbReference type="AlphaFoldDB" id="A0A2H1FID0"/>
<dbReference type="PANTHER" id="PTHR33569">
    <property type="entry name" value="UREASE"/>
    <property type="match status" value="1"/>
</dbReference>
<dbReference type="EMBL" id="LT841358">
    <property type="protein sequence ID" value="SMH72520.1"/>
    <property type="molecule type" value="Genomic_DNA"/>
</dbReference>
<proteinExistence type="inferred from homology"/>
<dbReference type="NCBIfam" id="TIGR00192">
    <property type="entry name" value="urease_beta"/>
    <property type="match status" value="1"/>
</dbReference>
<evidence type="ECO:0000313" key="2">
    <source>
        <dbReference type="EMBL" id="SMH72520.1"/>
    </source>
</evidence>
<dbReference type="GO" id="GO:0035550">
    <property type="term" value="C:urease complex"/>
    <property type="evidence" value="ECO:0007669"/>
    <property type="project" value="InterPro"/>
</dbReference>
<dbReference type="EC" id="3.5.1.5" evidence="2"/>
<dbReference type="Gene3D" id="2.10.150.10">
    <property type="entry name" value="Urease, beta subunit"/>
    <property type="match status" value="1"/>
</dbReference>
<protein>
    <submittedName>
        <fullName evidence="2">Urease subunit beta</fullName>
        <ecNumber evidence="2">3.5.1.5</ecNumber>
    </submittedName>
</protein>